<reference evidence="4" key="2">
    <citation type="journal article" date="2021" name="PeerJ">
        <title>Extensive microbial diversity within the chicken gut microbiome revealed by metagenomics and culture.</title>
        <authorList>
            <person name="Gilroy R."/>
            <person name="Ravi A."/>
            <person name="Getino M."/>
            <person name="Pursley I."/>
            <person name="Horton D.L."/>
            <person name="Alikhan N.F."/>
            <person name="Baker D."/>
            <person name="Gharbi K."/>
            <person name="Hall N."/>
            <person name="Watson M."/>
            <person name="Adriaenssens E.M."/>
            <person name="Foster-Nyarko E."/>
            <person name="Jarju S."/>
            <person name="Secka A."/>
            <person name="Antonio M."/>
            <person name="Oren A."/>
            <person name="Chaudhuri R.R."/>
            <person name="La Ragione R."/>
            <person name="Hildebrand F."/>
            <person name="Pallen M.J."/>
        </authorList>
    </citation>
    <scope>NUCLEOTIDE SEQUENCE</scope>
    <source>
        <strain evidence="4">CHK165-10780</strain>
    </source>
</reference>
<dbReference type="AlphaFoldDB" id="A0A9D0YZB6"/>
<comment type="caution">
    <text evidence="4">The sequence shown here is derived from an EMBL/GenBank/DDBJ whole genome shotgun (WGS) entry which is preliminary data.</text>
</comment>
<dbReference type="InterPro" id="IPR000415">
    <property type="entry name" value="Nitroreductase-like"/>
</dbReference>
<name>A0A9D0YZB6_9FIRM</name>
<dbReference type="InterPro" id="IPR029479">
    <property type="entry name" value="Nitroreductase"/>
</dbReference>
<dbReference type="Proteomes" id="UP000886725">
    <property type="component" value="Unassembled WGS sequence"/>
</dbReference>
<evidence type="ECO:0000313" key="5">
    <source>
        <dbReference type="Proteomes" id="UP000886725"/>
    </source>
</evidence>
<dbReference type="PANTHER" id="PTHR43673">
    <property type="entry name" value="NAD(P)H NITROREDUCTASE YDGI-RELATED"/>
    <property type="match status" value="1"/>
</dbReference>
<dbReference type="Gene3D" id="3.40.109.10">
    <property type="entry name" value="NADH Oxidase"/>
    <property type="match status" value="1"/>
</dbReference>
<organism evidence="4 5">
    <name type="scientific">Candidatus Faecenecus gallistercoris</name>
    <dbReference type="NCBI Taxonomy" id="2840793"/>
    <lineage>
        <taxon>Bacteria</taxon>
        <taxon>Bacillati</taxon>
        <taxon>Bacillota</taxon>
        <taxon>Bacillota incertae sedis</taxon>
        <taxon>Candidatus Faecenecus</taxon>
    </lineage>
</organism>
<evidence type="ECO:0000256" key="2">
    <source>
        <dbReference type="ARBA" id="ARBA00023002"/>
    </source>
</evidence>
<keyword evidence="2" id="KW-0560">Oxidoreductase</keyword>
<dbReference type="PANTHER" id="PTHR43673:SF10">
    <property type="entry name" value="NADH DEHYDROGENASE_NAD(P)H NITROREDUCTASE XCC3605-RELATED"/>
    <property type="match status" value="1"/>
</dbReference>
<dbReference type="SUPFAM" id="SSF55469">
    <property type="entry name" value="FMN-dependent nitroreductase-like"/>
    <property type="match status" value="1"/>
</dbReference>
<dbReference type="GO" id="GO:0016491">
    <property type="term" value="F:oxidoreductase activity"/>
    <property type="evidence" value="ECO:0007669"/>
    <property type="project" value="UniProtKB-KW"/>
</dbReference>
<feature type="domain" description="Nitroreductase" evidence="3">
    <location>
        <begin position="7"/>
        <end position="153"/>
    </location>
</feature>
<evidence type="ECO:0000313" key="4">
    <source>
        <dbReference type="EMBL" id="HIQ64877.1"/>
    </source>
</evidence>
<sequence>MDILEILKGRRSIRKYKSEQIKESELEKILEAGMYAPSGMGRQSARMIVVQNPELRERLRKSNASIMNNENIDPFYGAPTVIVVVADKTIPTYHDDGVLVASNLMNEAYSIGIGSCYIYRAKEELETEEGKNLRDELGIKETEEGIANIILGYPDEQPEAKPRKEDYIIRK</sequence>
<accession>A0A9D0YZB6</accession>
<dbReference type="EMBL" id="DVFU01000076">
    <property type="protein sequence ID" value="HIQ64877.1"/>
    <property type="molecule type" value="Genomic_DNA"/>
</dbReference>
<comment type="similarity">
    <text evidence="1">Belongs to the nitroreductase family.</text>
</comment>
<evidence type="ECO:0000259" key="3">
    <source>
        <dbReference type="Pfam" id="PF00881"/>
    </source>
</evidence>
<reference evidence="4" key="1">
    <citation type="submission" date="2020-10" db="EMBL/GenBank/DDBJ databases">
        <authorList>
            <person name="Gilroy R."/>
        </authorList>
    </citation>
    <scope>NUCLEOTIDE SEQUENCE</scope>
    <source>
        <strain evidence="4">CHK165-10780</strain>
    </source>
</reference>
<gene>
    <name evidence="4" type="ORF">IAC85_03970</name>
</gene>
<dbReference type="Pfam" id="PF00881">
    <property type="entry name" value="Nitroreductase"/>
    <property type="match status" value="1"/>
</dbReference>
<protein>
    <submittedName>
        <fullName evidence="4">Nitroreductase family protein</fullName>
    </submittedName>
</protein>
<evidence type="ECO:0000256" key="1">
    <source>
        <dbReference type="ARBA" id="ARBA00007118"/>
    </source>
</evidence>
<proteinExistence type="inferred from homology"/>